<dbReference type="PANTHER" id="PTHR31900">
    <property type="entry name" value="F-BOX/RNI SUPERFAMILY PROTEIN-RELATED"/>
    <property type="match status" value="1"/>
</dbReference>
<accession>A0AA41RL29</accession>
<sequence length="142" mass="17095">MCLSCQDVITKLPSFYNLIHLEVTAWFYMSYGYLDMGDQLPSRIVGTLLDLLHVSPYLESLVINEGYYEYESNYNDCRSVDLIPQCLLLHLKSIEFRRFWWNQFEMDMVRFFLKNAKVLQRDVHSIFHKTRRQYQLEFICIA</sequence>
<dbReference type="Pfam" id="PF08387">
    <property type="entry name" value="FBD"/>
    <property type="match status" value="1"/>
</dbReference>
<gene>
    <name evidence="2" type="ORF">MKW94_023198</name>
</gene>
<comment type="caution">
    <text evidence="2">The sequence shown here is derived from an EMBL/GenBank/DDBJ whole genome shotgun (WGS) entry which is preliminary data.</text>
</comment>
<protein>
    <recommendedName>
        <fullName evidence="1">FBD domain-containing protein</fullName>
    </recommendedName>
</protein>
<dbReference type="InterPro" id="IPR006566">
    <property type="entry name" value="FBD"/>
</dbReference>
<evidence type="ECO:0000313" key="3">
    <source>
        <dbReference type="Proteomes" id="UP001177140"/>
    </source>
</evidence>
<dbReference type="AlphaFoldDB" id="A0AA41RL29"/>
<evidence type="ECO:0000259" key="1">
    <source>
        <dbReference type="Pfam" id="PF08387"/>
    </source>
</evidence>
<dbReference type="EMBL" id="JAJJMA010009149">
    <property type="protein sequence ID" value="MCL7022224.1"/>
    <property type="molecule type" value="Genomic_DNA"/>
</dbReference>
<keyword evidence="3" id="KW-1185">Reference proteome</keyword>
<dbReference type="InterPro" id="IPR050232">
    <property type="entry name" value="FBL13/AtMIF1-like"/>
</dbReference>
<reference evidence="2" key="1">
    <citation type="submission" date="2022-03" db="EMBL/GenBank/DDBJ databases">
        <title>A functionally conserved STORR gene fusion in Papaver species that diverged 16.8 million years ago.</title>
        <authorList>
            <person name="Catania T."/>
        </authorList>
    </citation>
    <scope>NUCLEOTIDE SEQUENCE</scope>
    <source>
        <strain evidence="2">S-191538</strain>
    </source>
</reference>
<feature type="domain" description="FBD" evidence="1">
    <location>
        <begin position="83"/>
        <end position="120"/>
    </location>
</feature>
<evidence type="ECO:0000313" key="2">
    <source>
        <dbReference type="EMBL" id="MCL7022224.1"/>
    </source>
</evidence>
<proteinExistence type="predicted"/>
<dbReference type="PANTHER" id="PTHR31900:SF30">
    <property type="entry name" value="SUPERFAMILY PROTEIN, PUTATIVE-RELATED"/>
    <property type="match status" value="1"/>
</dbReference>
<name>A0AA41RL29_PAPNU</name>
<dbReference type="Proteomes" id="UP001177140">
    <property type="component" value="Unassembled WGS sequence"/>
</dbReference>
<organism evidence="2 3">
    <name type="scientific">Papaver nudicaule</name>
    <name type="common">Iceland poppy</name>
    <dbReference type="NCBI Taxonomy" id="74823"/>
    <lineage>
        <taxon>Eukaryota</taxon>
        <taxon>Viridiplantae</taxon>
        <taxon>Streptophyta</taxon>
        <taxon>Embryophyta</taxon>
        <taxon>Tracheophyta</taxon>
        <taxon>Spermatophyta</taxon>
        <taxon>Magnoliopsida</taxon>
        <taxon>Ranunculales</taxon>
        <taxon>Papaveraceae</taxon>
        <taxon>Papaveroideae</taxon>
        <taxon>Papaver</taxon>
    </lineage>
</organism>